<evidence type="ECO:0000256" key="3">
    <source>
        <dbReference type="ARBA" id="ARBA00022777"/>
    </source>
</evidence>
<proteinExistence type="inferred from homology"/>
<feature type="domain" description="HipA N-terminal subdomain 1" evidence="5">
    <location>
        <begin position="5"/>
        <end position="100"/>
    </location>
</feature>
<dbReference type="GO" id="GO:0005829">
    <property type="term" value="C:cytosol"/>
    <property type="evidence" value="ECO:0007669"/>
    <property type="project" value="TreeGrafter"/>
</dbReference>
<dbReference type="PANTHER" id="PTHR37419">
    <property type="entry name" value="SERINE/THREONINE-PROTEIN KINASE TOXIN HIPA"/>
    <property type="match status" value="1"/>
</dbReference>
<dbReference type="Pfam" id="PF07804">
    <property type="entry name" value="HipA_C"/>
    <property type="match status" value="1"/>
</dbReference>
<comment type="caution">
    <text evidence="6">The sequence shown here is derived from an EMBL/GenBank/DDBJ whole genome shotgun (WGS) entry which is preliminary data.</text>
</comment>
<accession>A0A831R5C7</accession>
<evidence type="ECO:0000259" key="4">
    <source>
        <dbReference type="Pfam" id="PF07804"/>
    </source>
</evidence>
<dbReference type="AlphaFoldDB" id="A0A831R5C7"/>
<dbReference type="InterPro" id="IPR052028">
    <property type="entry name" value="HipA_Ser/Thr_kinase"/>
</dbReference>
<dbReference type="EMBL" id="DRGY01000152">
    <property type="protein sequence ID" value="HEA54228.1"/>
    <property type="molecule type" value="Genomic_DNA"/>
</dbReference>
<evidence type="ECO:0000256" key="1">
    <source>
        <dbReference type="ARBA" id="ARBA00010164"/>
    </source>
</evidence>
<dbReference type="PANTHER" id="PTHR37419:SF1">
    <property type="entry name" value="SERINE_THREONINE-PROTEIN KINASE TOXIN HIPA"/>
    <property type="match status" value="1"/>
</dbReference>
<name>A0A831R5C7_9GAMM</name>
<dbReference type="InterPro" id="IPR017508">
    <property type="entry name" value="HipA_N1"/>
</dbReference>
<dbReference type="NCBIfam" id="TIGR03071">
    <property type="entry name" value="couple_hipA"/>
    <property type="match status" value="1"/>
</dbReference>
<dbReference type="RefSeq" id="WP_304105672.1">
    <property type="nucleotide sequence ID" value="NZ_DRGY01000152.1"/>
</dbReference>
<evidence type="ECO:0000259" key="5">
    <source>
        <dbReference type="Pfam" id="PF13657"/>
    </source>
</evidence>
<comment type="similarity">
    <text evidence="1">Belongs to the HipA Ser/Thr kinase family.</text>
</comment>
<evidence type="ECO:0000256" key="2">
    <source>
        <dbReference type="ARBA" id="ARBA00022679"/>
    </source>
</evidence>
<dbReference type="GO" id="GO:0004674">
    <property type="term" value="F:protein serine/threonine kinase activity"/>
    <property type="evidence" value="ECO:0007669"/>
    <property type="project" value="TreeGrafter"/>
</dbReference>
<feature type="domain" description="HipA-like C-terminal" evidence="4">
    <location>
        <begin position="137"/>
        <end position="351"/>
    </location>
</feature>
<keyword evidence="2" id="KW-0808">Transferase</keyword>
<sequence>MSTELTVCVEGHLAGKLFLETQDFVFRYSEATPTDQFVSLTMPVRRKDYNHPRLHPIFEMHLPEGYLLSIIKKQFAKITDTNDFGLLQLLAPNVRGRVEYIRDGQSETSTLHLDTLLHSDNPALFEELVSRFALRSALSGVQPKVLAQLENKATLRLDDFIVKAWGPDYPALALNEYCCMLACHYAGIPVPDFYLSDDESLFIMKRFDLRDDGSTLGFEDMCVLQAKQREDKYTGSYEQVAKTIKTFVSPENKQASLEQFFKMLVISNVMQNGDAHLKNFGLVYESVTSVRLAPAYDIVCTTAYINLDIPALTLAGSKKWHSRTQLERFGVQACDLTASKANVLYEECRQALKLLLPYLTTRLAQSPNSAQRMVLEHLQILIANETGA</sequence>
<keyword evidence="3" id="KW-0418">Kinase</keyword>
<reference evidence="6" key="1">
    <citation type="journal article" date="2020" name="mSystems">
        <title>Genome- and Community-Level Interaction Insights into Carbon Utilization and Element Cycling Functions of Hydrothermarchaeota in Hydrothermal Sediment.</title>
        <authorList>
            <person name="Zhou Z."/>
            <person name="Liu Y."/>
            <person name="Xu W."/>
            <person name="Pan J."/>
            <person name="Luo Z.H."/>
            <person name="Li M."/>
        </authorList>
    </citation>
    <scope>NUCLEOTIDE SEQUENCE [LARGE SCALE GENOMIC DNA]</scope>
    <source>
        <strain evidence="6">HyVt-357</strain>
    </source>
</reference>
<dbReference type="InterPro" id="IPR012893">
    <property type="entry name" value="HipA-like_C"/>
</dbReference>
<organism evidence="6">
    <name type="scientific">Marinobacter antarcticus</name>
    <dbReference type="NCBI Taxonomy" id="564117"/>
    <lineage>
        <taxon>Bacteria</taxon>
        <taxon>Pseudomonadati</taxon>
        <taxon>Pseudomonadota</taxon>
        <taxon>Gammaproteobacteria</taxon>
        <taxon>Pseudomonadales</taxon>
        <taxon>Marinobacteraceae</taxon>
        <taxon>Marinobacter</taxon>
    </lineage>
</organism>
<dbReference type="Pfam" id="PF13657">
    <property type="entry name" value="Couple_hipA"/>
    <property type="match status" value="1"/>
</dbReference>
<protein>
    <submittedName>
        <fullName evidence="6">Type II toxin-antitoxin system HipA family toxin</fullName>
    </submittedName>
</protein>
<dbReference type="Proteomes" id="UP000885748">
    <property type="component" value="Unassembled WGS sequence"/>
</dbReference>
<dbReference type="Gene3D" id="1.10.1070.20">
    <property type="match status" value="1"/>
</dbReference>
<evidence type="ECO:0000313" key="6">
    <source>
        <dbReference type="EMBL" id="HEA54228.1"/>
    </source>
</evidence>
<gene>
    <name evidence="6" type="ORF">ENI00_18410</name>
</gene>